<protein>
    <submittedName>
        <fullName evidence="2">Uncharacterized protein</fullName>
    </submittedName>
</protein>
<comment type="caution">
    <text evidence="2">The sequence shown here is derived from an EMBL/GenBank/DDBJ whole genome shotgun (WGS) entry which is preliminary data.</text>
</comment>
<proteinExistence type="predicted"/>
<dbReference type="AlphaFoldDB" id="A0AAW0KEE7"/>
<keyword evidence="1" id="KW-1133">Transmembrane helix</keyword>
<keyword evidence="3" id="KW-1185">Reference proteome</keyword>
<accession>A0AAW0KEE7</accession>
<keyword evidence="1" id="KW-0472">Membrane</keyword>
<evidence type="ECO:0000313" key="2">
    <source>
        <dbReference type="EMBL" id="KAK7837694.1"/>
    </source>
</evidence>
<evidence type="ECO:0000256" key="1">
    <source>
        <dbReference type="SAM" id="Phobius"/>
    </source>
</evidence>
<reference evidence="2 3" key="1">
    <citation type="journal article" date="2018" name="Sci. Data">
        <title>The draft genome sequence of cork oak.</title>
        <authorList>
            <person name="Ramos A.M."/>
            <person name="Usie A."/>
            <person name="Barbosa P."/>
            <person name="Barros P.M."/>
            <person name="Capote T."/>
            <person name="Chaves I."/>
            <person name="Simoes F."/>
            <person name="Abreu I."/>
            <person name="Carrasquinho I."/>
            <person name="Faro C."/>
            <person name="Guimaraes J.B."/>
            <person name="Mendonca D."/>
            <person name="Nobrega F."/>
            <person name="Rodrigues L."/>
            <person name="Saibo N.J.M."/>
            <person name="Varela M.C."/>
            <person name="Egas C."/>
            <person name="Matos J."/>
            <person name="Miguel C.M."/>
            <person name="Oliveira M.M."/>
            <person name="Ricardo C.P."/>
            <person name="Goncalves S."/>
        </authorList>
    </citation>
    <scope>NUCLEOTIDE SEQUENCE [LARGE SCALE GENOMIC DNA]</scope>
    <source>
        <strain evidence="3">cv. HL8</strain>
    </source>
</reference>
<evidence type="ECO:0000313" key="3">
    <source>
        <dbReference type="Proteomes" id="UP000237347"/>
    </source>
</evidence>
<dbReference type="Proteomes" id="UP000237347">
    <property type="component" value="Unassembled WGS sequence"/>
</dbReference>
<dbReference type="EMBL" id="PKMF04000324">
    <property type="protein sequence ID" value="KAK7837694.1"/>
    <property type="molecule type" value="Genomic_DNA"/>
</dbReference>
<feature type="transmembrane region" description="Helical" evidence="1">
    <location>
        <begin position="15"/>
        <end position="35"/>
    </location>
</feature>
<organism evidence="2 3">
    <name type="scientific">Quercus suber</name>
    <name type="common">Cork oak</name>
    <dbReference type="NCBI Taxonomy" id="58331"/>
    <lineage>
        <taxon>Eukaryota</taxon>
        <taxon>Viridiplantae</taxon>
        <taxon>Streptophyta</taxon>
        <taxon>Embryophyta</taxon>
        <taxon>Tracheophyta</taxon>
        <taxon>Spermatophyta</taxon>
        <taxon>Magnoliopsida</taxon>
        <taxon>eudicotyledons</taxon>
        <taxon>Gunneridae</taxon>
        <taxon>Pentapetalae</taxon>
        <taxon>rosids</taxon>
        <taxon>fabids</taxon>
        <taxon>Fagales</taxon>
        <taxon>Fagaceae</taxon>
        <taxon>Quercus</taxon>
    </lineage>
</organism>
<gene>
    <name evidence="2" type="ORF">CFP56_020900</name>
</gene>
<keyword evidence="1" id="KW-0812">Transmembrane</keyword>
<name>A0AAW0KEE7_QUESU</name>
<sequence length="66" mass="7843">MRNEYGDIFVKDSFVAFKIMAIAIYLIPIRQRLSLIRKQKRKQRRLITEGNGLCLTLEFRHAFCLV</sequence>